<proteinExistence type="predicted"/>
<dbReference type="InterPro" id="IPR003675">
    <property type="entry name" value="Rce1/LyrA-like_dom"/>
</dbReference>
<evidence type="ECO:0000256" key="1">
    <source>
        <dbReference type="SAM" id="Phobius"/>
    </source>
</evidence>
<organism evidence="3">
    <name type="scientific">human gut metagenome</name>
    <dbReference type="NCBI Taxonomy" id="408170"/>
    <lineage>
        <taxon>unclassified sequences</taxon>
        <taxon>metagenomes</taxon>
        <taxon>organismal metagenomes</taxon>
    </lineage>
</organism>
<protein>
    <submittedName>
        <fullName evidence="3">Abortive infection protein</fullName>
    </submittedName>
</protein>
<feature type="transmembrane region" description="Helical" evidence="1">
    <location>
        <begin position="93"/>
        <end position="114"/>
    </location>
</feature>
<dbReference type="GO" id="GO:0004175">
    <property type="term" value="F:endopeptidase activity"/>
    <property type="evidence" value="ECO:0007669"/>
    <property type="project" value="UniProtKB-ARBA"/>
</dbReference>
<dbReference type="Pfam" id="PF02517">
    <property type="entry name" value="Rce1-like"/>
    <property type="match status" value="1"/>
</dbReference>
<comment type="caution">
    <text evidence="3">The sequence shown here is derived from an EMBL/GenBank/DDBJ whole genome shotgun (WGS) entry which is preliminary data.</text>
</comment>
<keyword evidence="1" id="KW-0472">Membrane</keyword>
<feature type="transmembrane region" description="Helical" evidence="1">
    <location>
        <begin position="60"/>
        <end position="87"/>
    </location>
</feature>
<dbReference type="EMBL" id="AJWY01009506">
    <property type="protein sequence ID" value="EKC58163.1"/>
    <property type="molecule type" value="Genomic_DNA"/>
</dbReference>
<name>K1SKQ4_9ZZZZ</name>
<feature type="non-terminal residue" evidence="3">
    <location>
        <position position="153"/>
    </location>
</feature>
<dbReference type="PANTHER" id="PTHR36435:SF1">
    <property type="entry name" value="CAAX AMINO TERMINAL PROTEASE FAMILY PROTEIN"/>
    <property type="match status" value="1"/>
</dbReference>
<accession>K1SKQ4</accession>
<dbReference type="InterPro" id="IPR052710">
    <property type="entry name" value="CAAX_protease"/>
</dbReference>
<keyword evidence="1" id="KW-1133">Transmembrane helix</keyword>
<sequence>MLFSTNYLEEGTTTLLTYPFAMQVILLAVIPPLVEELIFRGIFFGSYRKAGMTGAALMSGLLFGCFHLNINQALYAFVMGIVFAYMVEATGSLWSSVIAHFAVNTYSIGIVQILKMAGMYAQDGSVSETFENAESVAGQSTSITVVQIAMIAV</sequence>
<evidence type="ECO:0000313" key="3">
    <source>
        <dbReference type="EMBL" id="EKC58163.1"/>
    </source>
</evidence>
<reference evidence="3" key="1">
    <citation type="journal article" date="2013" name="Environ. Microbiol.">
        <title>Microbiota from the distal guts of lean and obese adolescents exhibit partial functional redundancy besides clear differences in community structure.</title>
        <authorList>
            <person name="Ferrer M."/>
            <person name="Ruiz A."/>
            <person name="Lanza F."/>
            <person name="Haange S.B."/>
            <person name="Oberbach A."/>
            <person name="Till H."/>
            <person name="Bargiela R."/>
            <person name="Campoy C."/>
            <person name="Segura M.T."/>
            <person name="Richter M."/>
            <person name="von Bergen M."/>
            <person name="Seifert J."/>
            <person name="Suarez A."/>
        </authorList>
    </citation>
    <scope>NUCLEOTIDE SEQUENCE</scope>
</reference>
<gene>
    <name evidence="3" type="ORF">LEA_14000</name>
</gene>
<dbReference type="AlphaFoldDB" id="K1SKQ4"/>
<evidence type="ECO:0000259" key="2">
    <source>
        <dbReference type="Pfam" id="PF02517"/>
    </source>
</evidence>
<feature type="domain" description="CAAX prenyl protease 2/Lysostaphin resistance protein A-like" evidence="2">
    <location>
        <begin position="20"/>
        <end position="105"/>
    </location>
</feature>
<keyword evidence="1" id="KW-0812">Transmembrane</keyword>
<feature type="transmembrane region" description="Helical" evidence="1">
    <location>
        <begin position="20"/>
        <end position="39"/>
    </location>
</feature>
<dbReference type="PANTHER" id="PTHR36435">
    <property type="entry name" value="SLR1288 PROTEIN"/>
    <property type="match status" value="1"/>
</dbReference>
<dbReference type="GO" id="GO:0080120">
    <property type="term" value="P:CAAX-box protein maturation"/>
    <property type="evidence" value="ECO:0007669"/>
    <property type="project" value="UniProtKB-ARBA"/>
</dbReference>